<dbReference type="Gene3D" id="3.40.50.1820">
    <property type="entry name" value="alpha/beta hydrolase"/>
    <property type="match status" value="1"/>
</dbReference>
<dbReference type="OrthoDB" id="2213423at2"/>
<comment type="similarity">
    <text evidence="1">Belongs to the thioesterase family.</text>
</comment>
<evidence type="ECO:0000259" key="2">
    <source>
        <dbReference type="Pfam" id="PF00975"/>
    </source>
</evidence>
<dbReference type="InterPro" id="IPR012223">
    <property type="entry name" value="TEII"/>
</dbReference>
<dbReference type="SUPFAM" id="SSF53474">
    <property type="entry name" value="alpha/beta-Hydrolases"/>
    <property type="match status" value="1"/>
</dbReference>
<feature type="domain" description="Thioesterase" evidence="2">
    <location>
        <begin position="19"/>
        <end position="241"/>
    </location>
</feature>
<dbReference type="STRING" id="768710.DesyoDRAFT_1858"/>
<protein>
    <submittedName>
        <fullName evidence="3">Putative thioesterase involved in non-ribosomal peptide biosynthesis</fullName>
    </submittedName>
</protein>
<evidence type="ECO:0000313" key="4">
    <source>
        <dbReference type="Proteomes" id="UP000005104"/>
    </source>
</evidence>
<evidence type="ECO:0000256" key="1">
    <source>
        <dbReference type="ARBA" id="ARBA00007169"/>
    </source>
</evidence>
<dbReference type="Proteomes" id="UP000005104">
    <property type="component" value="Chromosome"/>
</dbReference>
<keyword evidence="4" id="KW-1185">Reference proteome</keyword>
<organism evidence="3 4">
    <name type="scientific">Desulfosporosinus youngiae DSM 17734</name>
    <dbReference type="NCBI Taxonomy" id="768710"/>
    <lineage>
        <taxon>Bacteria</taxon>
        <taxon>Bacillati</taxon>
        <taxon>Bacillota</taxon>
        <taxon>Clostridia</taxon>
        <taxon>Eubacteriales</taxon>
        <taxon>Desulfitobacteriaceae</taxon>
        <taxon>Desulfosporosinus</taxon>
    </lineage>
</organism>
<dbReference type="EMBL" id="CM001441">
    <property type="protein sequence ID" value="EHQ88981.1"/>
    <property type="molecule type" value="Genomic_DNA"/>
</dbReference>
<dbReference type="PANTHER" id="PTHR11487">
    <property type="entry name" value="THIOESTERASE"/>
    <property type="match status" value="1"/>
</dbReference>
<dbReference type="Pfam" id="PF00975">
    <property type="entry name" value="Thioesterase"/>
    <property type="match status" value="1"/>
</dbReference>
<sequence length="247" mass="27983">MMTKWINHASENKGAKINLFCFPHAGGSSSYFARWSRNFSEAINIFPVEYPMREKRSGEAMPDSLTELARQMSVECRDMFSAPFALFGHCTGAIIAYEAAQALYEKFQIEPLSLFVSASVSPRYTKIQSVQAMGDEEFIAFVGKYGAVDPVFLENKELLDYFLPIVRKDFELHENYRPGMHPPLTCPIHALNGNHDFNTLASAEVDDWAVFTTAAFKKDVFPGEHFYLDSHLQEICRLLETTLLELG</sequence>
<evidence type="ECO:0000313" key="3">
    <source>
        <dbReference type="EMBL" id="EHQ88981.1"/>
    </source>
</evidence>
<dbReference type="HOGENOM" id="CLU_070456_1_2_9"/>
<dbReference type="InterPro" id="IPR001031">
    <property type="entry name" value="Thioesterase"/>
</dbReference>
<dbReference type="AlphaFoldDB" id="H5XU23"/>
<dbReference type="eggNOG" id="COG3208">
    <property type="taxonomic scope" value="Bacteria"/>
</dbReference>
<reference evidence="3 4" key="1">
    <citation type="submission" date="2011-11" db="EMBL/GenBank/DDBJ databases">
        <title>The Noncontiguous Finished genome of Desulfosporosinus youngiae DSM 17734.</title>
        <authorList>
            <consortium name="US DOE Joint Genome Institute (JGI-PGF)"/>
            <person name="Lucas S."/>
            <person name="Han J."/>
            <person name="Lapidus A."/>
            <person name="Cheng J.-F."/>
            <person name="Goodwin L."/>
            <person name="Pitluck S."/>
            <person name="Peters L."/>
            <person name="Ovchinnikova G."/>
            <person name="Lu M."/>
            <person name="Land M.L."/>
            <person name="Hauser L."/>
            <person name="Pester M."/>
            <person name="Spring S."/>
            <person name="Ollivier B."/>
            <person name="Rattei T."/>
            <person name="Klenk H.-P."/>
            <person name="Wagner M."/>
            <person name="Loy A."/>
            <person name="Woyke T.J."/>
        </authorList>
    </citation>
    <scope>NUCLEOTIDE SEQUENCE [LARGE SCALE GENOMIC DNA]</scope>
    <source>
        <strain evidence="3 4">DSM 17734</strain>
    </source>
</reference>
<proteinExistence type="inferred from homology"/>
<accession>H5XU23</accession>
<dbReference type="PANTHER" id="PTHR11487:SF0">
    <property type="entry name" value="S-ACYL FATTY ACID SYNTHASE THIOESTERASE, MEDIUM CHAIN"/>
    <property type="match status" value="1"/>
</dbReference>
<gene>
    <name evidence="3" type="ORF">DesyoDRAFT_1858</name>
</gene>
<name>H5XU23_9FIRM</name>
<dbReference type="InterPro" id="IPR029058">
    <property type="entry name" value="AB_hydrolase_fold"/>
</dbReference>
<dbReference type="GO" id="GO:0008610">
    <property type="term" value="P:lipid biosynthetic process"/>
    <property type="evidence" value="ECO:0007669"/>
    <property type="project" value="TreeGrafter"/>
</dbReference>